<dbReference type="Pfam" id="PF00646">
    <property type="entry name" value="F-box"/>
    <property type="match status" value="1"/>
</dbReference>
<dbReference type="InterPro" id="IPR032675">
    <property type="entry name" value="LRR_dom_sf"/>
</dbReference>
<reference evidence="2 3" key="1">
    <citation type="submission" date="2018-10" db="EMBL/GenBank/DDBJ databases">
        <title>A high-quality apple genome assembly.</title>
        <authorList>
            <person name="Hu J."/>
        </authorList>
    </citation>
    <scope>NUCLEOTIDE SEQUENCE [LARGE SCALE GENOMIC DNA]</scope>
    <source>
        <strain evidence="3">cv. HFTH1</strain>
        <tissue evidence="2">Young leaf</tissue>
    </source>
</reference>
<accession>A0A498K647</accession>
<dbReference type="InterPro" id="IPR006566">
    <property type="entry name" value="FBD"/>
</dbReference>
<dbReference type="SMART" id="SM00256">
    <property type="entry name" value="FBOX"/>
    <property type="match status" value="1"/>
</dbReference>
<dbReference type="PROSITE" id="PS50181">
    <property type="entry name" value="FBOX"/>
    <property type="match status" value="1"/>
</dbReference>
<dbReference type="Pfam" id="PF08387">
    <property type="entry name" value="FBD"/>
    <property type="match status" value="1"/>
</dbReference>
<evidence type="ECO:0000259" key="1">
    <source>
        <dbReference type="PROSITE" id="PS50181"/>
    </source>
</evidence>
<dbReference type="PANTHER" id="PTHR31900">
    <property type="entry name" value="F-BOX/RNI SUPERFAMILY PROTEIN-RELATED"/>
    <property type="match status" value="1"/>
</dbReference>
<dbReference type="InterPro" id="IPR036047">
    <property type="entry name" value="F-box-like_dom_sf"/>
</dbReference>
<dbReference type="EMBL" id="RDQH01000329">
    <property type="protein sequence ID" value="RXI02856.1"/>
    <property type="molecule type" value="Genomic_DNA"/>
</dbReference>
<comment type="caution">
    <text evidence="2">The sequence shown here is derived from an EMBL/GenBank/DDBJ whole genome shotgun (WGS) entry which is preliminary data.</text>
</comment>
<dbReference type="PANTHER" id="PTHR31900:SF34">
    <property type="entry name" value="EMB|CAB62440.1-RELATED"/>
    <property type="match status" value="1"/>
</dbReference>
<evidence type="ECO:0000313" key="3">
    <source>
        <dbReference type="Proteomes" id="UP000290289"/>
    </source>
</evidence>
<dbReference type="InterPro" id="IPR050232">
    <property type="entry name" value="FBL13/AtMIF1-like"/>
</dbReference>
<name>A0A498K647_MALDO</name>
<organism evidence="2 3">
    <name type="scientific">Malus domestica</name>
    <name type="common">Apple</name>
    <name type="synonym">Pyrus malus</name>
    <dbReference type="NCBI Taxonomy" id="3750"/>
    <lineage>
        <taxon>Eukaryota</taxon>
        <taxon>Viridiplantae</taxon>
        <taxon>Streptophyta</taxon>
        <taxon>Embryophyta</taxon>
        <taxon>Tracheophyta</taxon>
        <taxon>Spermatophyta</taxon>
        <taxon>Magnoliopsida</taxon>
        <taxon>eudicotyledons</taxon>
        <taxon>Gunneridae</taxon>
        <taxon>Pentapetalae</taxon>
        <taxon>rosids</taxon>
        <taxon>fabids</taxon>
        <taxon>Rosales</taxon>
        <taxon>Rosaceae</taxon>
        <taxon>Amygdaloideae</taxon>
        <taxon>Maleae</taxon>
        <taxon>Malus</taxon>
    </lineage>
</organism>
<sequence>MGSMPKNQERVSDRISALPSEVLCHILSFLPTNYAVRTTVLSKRWKNIWTSVPNLYFCDDDYPEVNDFTAFVNQVLDSHDLSRIQKFHLHCDDDYFEHPPVDRWIHAAIERKVLSYFPVLEDLVIDGFLDDYDVESLDINISAPALKTLVLSIETENFDEDFKLCTNSPKLESLDVRLYGLSNFSLSINENSVVKANIDLPYEEQPSGESADVEDIHQYAEQHDRAIAIFKDICNVKYLSLSAHNLEGDLPAFDNLNQLKLVLFDCDYWRFLTKLLQRSPNLEHLVFEHKVQRSYSYSTPIPAGSLISGAFVDCYKEFVKCSECNEEDFEHEFYPPEIVPISLSSHLKTITVNRYKGTRYEVQLVKYLLKNGEVLNKMTISTEVTSDEQKKALFEEFFLFQRGSKTCEVDMQF</sequence>
<dbReference type="InterPro" id="IPR001810">
    <property type="entry name" value="F-box_dom"/>
</dbReference>
<gene>
    <name evidence="2" type="ORF">DVH24_002934</name>
</gene>
<protein>
    <recommendedName>
        <fullName evidence="1">F-box domain-containing protein</fullName>
    </recommendedName>
</protein>
<dbReference type="AlphaFoldDB" id="A0A498K647"/>
<dbReference type="Gene3D" id="3.80.10.10">
    <property type="entry name" value="Ribonuclease Inhibitor"/>
    <property type="match status" value="1"/>
</dbReference>
<dbReference type="Proteomes" id="UP000290289">
    <property type="component" value="Chromosome 3"/>
</dbReference>
<dbReference type="CDD" id="cd22160">
    <property type="entry name" value="F-box_AtFBL13-like"/>
    <property type="match status" value="1"/>
</dbReference>
<evidence type="ECO:0000313" key="2">
    <source>
        <dbReference type="EMBL" id="RXI02856.1"/>
    </source>
</evidence>
<feature type="domain" description="F-box" evidence="1">
    <location>
        <begin position="12"/>
        <end position="65"/>
    </location>
</feature>
<dbReference type="SMART" id="SM00579">
    <property type="entry name" value="FBD"/>
    <property type="match status" value="1"/>
</dbReference>
<keyword evidence="3" id="KW-1185">Reference proteome</keyword>
<proteinExistence type="predicted"/>
<dbReference type="InterPro" id="IPR053781">
    <property type="entry name" value="F-box_AtFBL13-like"/>
</dbReference>
<dbReference type="Gene3D" id="1.20.1280.50">
    <property type="match status" value="1"/>
</dbReference>
<dbReference type="SUPFAM" id="SSF81383">
    <property type="entry name" value="F-box domain"/>
    <property type="match status" value="1"/>
</dbReference>
<dbReference type="SUPFAM" id="SSF52047">
    <property type="entry name" value="RNI-like"/>
    <property type="match status" value="1"/>
</dbReference>